<evidence type="ECO:0000313" key="3">
    <source>
        <dbReference type="Proteomes" id="UP000694843"/>
    </source>
</evidence>
<dbReference type="Pfam" id="PF01166">
    <property type="entry name" value="TSC22"/>
    <property type="match status" value="1"/>
</dbReference>
<protein>
    <submittedName>
        <fullName evidence="4">TSC22 domain family protein 1 isoform X3</fullName>
    </submittedName>
</protein>
<feature type="compositionally biased region" description="Low complexity" evidence="2">
    <location>
        <begin position="156"/>
        <end position="165"/>
    </location>
</feature>
<dbReference type="CDD" id="cd21936">
    <property type="entry name" value="ZIP_TSC22D"/>
    <property type="match status" value="1"/>
</dbReference>
<dbReference type="InterPro" id="IPR000580">
    <property type="entry name" value="TSC22/Bun"/>
</dbReference>
<dbReference type="AlphaFoldDB" id="A0A979FTS8"/>
<dbReference type="RefSeq" id="XP_047739515.1">
    <property type="nucleotide sequence ID" value="XM_047883559.1"/>
</dbReference>
<dbReference type="GO" id="GO:0005829">
    <property type="term" value="C:cytosol"/>
    <property type="evidence" value="ECO:0007669"/>
    <property type="project" value="TreeGrafter"/>
</dbReference>
<sequence>MLKHNMHMETLDHGFSPATHSDGVLGLSYPHSPEPQLNHATQFNDCLQPQYSPIPYDEGYSYENEDSYEPCSPSVMTSPLDTPLHSYSRTASTSSYSSDGSSISNFSSSQSSGFSEMPSISSLSISSECPSSQSLFPEPSASYNPFSSAKRTKRISSNPSSLIKSKSSRDKSVPRRSSAPAKGISTESSDGSRKDSFIYDVQLDSDNVLLFVPDLDLVKSHLMFAVREEVDVLKERIVELMERINHLEYENNILKKYASPEALQQLQHQSPNP</sequence>
<dbReference type="Gene3D" id="1.20.5.490">
    <property type="entry name" value="Single helix bin"/>
    <property type="match status" value="1"/>
</dbReference>
<evidence type="ECO:0000256" key="2">
    <source>
        <dbReference type="SAM" id="MobiDB-lite"/>
    </source>
</evidence>
<feature type="compositionally biased region" description="Low complexity" evidence="2">
    <location>
        <begin position="84"/>
        <end position="109"/>
    </location>
</feature>
<dbReference type="PANTHER" id="PTHR46745">
    <property type="entry name" value="TSC22 DOMAIN FAMILY PROTEIN 1"/>
    <property type="match status" value="1"/>
</dbReference>
<evidence type="ECO:0000256" key="1">
    <source>
        <dbReference type="SAM" id="Coils"/>
    </source>
</evidence>
<accession>A0A979FTS8</accession>
<feature type="region of interest" description="Disordered" evidence="2">
    <location>
        <begin position="54"/>
        <end position="109"/>
    </location>
</feature>
<dbReference type="SUPFAM" id="SSF58026">
    <property type="entry name" value="Delta-sleep-inducing peptide immunoreactive peptide"/>
    <property type="match status" value="1"/>
</dbReference>
<feature type="coiled-coil region" evidence="1">
    <location>
        <begin position="223"/>
        <end position="250"/>
    </location>
</feature>
<dbReference type="GO" id="GO:0006357">
    <property type="term" value="P:regulation of transcription by RNA polymerase II"/>
    <property type="evidence" value="ECO:0007669"/>
    <property type="project" value="InterPro"/>
</dbReference>
<feature type="region of interest" description="Disordered" evidence="2">
    <location>
        <begin position="134"/>
        <end position="192"/>
    </location>
</feature>
<dbReference type="GO" id="GO:0043066">
    <property type="term" value="P:negative regulation of apoptotic process"/>
    <property type="evidence" value="ECO:0007669"/>
    <property type="project" value="TreeGrafter"/>
</dbReference>
<gene>
    <name evidence="4" type="primary">LOC108665011</name>
</gene>
<dbReference type="Proteomes" id="UP000694843">
    <property type="component" value="Unplaced"/>
</dbReference>
<keyword evidence="3" id="KW-1185">Reference proteome</keyword>
<dbReference type="GO" id="GO:0005634">
    <property type="term" value="C:nucleus"/>
    <property type="evidence" value="ECO:0007669"/>
    <property type="project" value="TreeGrafter"/>
</dbReference>
<name>A0A979FTS8_HYAAZ</name>
<keyword evidence="1" id="KW-0175">Coiled coil</keyword>
<dbReference type="PANTHER" id="PTHR46745:SF1">
    <property type="entry name" value="TSC22 DOMAIN FAMILY PROTEIN 1"/>
    <property type="match status" value="1"/>
</dbReference>
<dbReference type="GeneID" id="108665011"/>
<organism evidence="3 4">
    <name type="scientific">Hyalella azteca</name>
    <name type="common">Amphipod</name>
    <dbReference type="NCBI Taxonomy" id="294128"/>
    <lineage>
        <taxon>Eukaryota</taxon>
        <taxon>Metazoa</taxon>
        <taxon>Ecdysozoa</taxon>
        <taxon>Arthropoda</taxon>
        <taxon>Crustacea</taxon>
        <taxon>Multicrustacea</taxon>
        <taxon>Malacostraca</taxon>
        <taxon>Eumalacostraca</taxon>
        <taxon>Peracarida</taxon>
        <taxon>Amphipoda</taxon>
        <taxon>Senticaudata</taxon>
        <taxon>Talitrida</taxon>
        <taxon>Talitroidea</taxon>
        <taxon>Hyalellidae</taxon>
        <taxon>Hyalella</taxon>
    </lineage>
</organism>
<proteinExistence type="predicted"/>
<dbReference type="GO" id="GO:0008284">
    <property type="term" value="P:positive regulation of cell population proliferation"/>
    <property type="evidence" value="ECO:0007669"/>
    <property type="project" value="TreeGrafter"/>
</dbReference>
<evidence type="ECO:0000313" key="4">
    <source>
        <dbReference type="RefSeq" id="XP_047739515.1"/>
    </source>
</evidence>
<reference evidence="4" key="1">
    <citation type="submission" date="2025-08" db="UniProtKB">
        <authorList>
            <consortium name="RefSeq"/>
        </authorList>
    </citation>
    <scope>IDENTIFICATION</scope>
    <source>
        <tissue evidence="4">Whole organism</tissue>
    </source>
</reference>